<dbReference type="EMBL" id="JAGPNK010000016">
    <property type="protein sequence ID" value="KAH7307956.1"/>
    <property type="molecule type" value="Genomic_DNA"/>
</dbReference>
<accession>A0A8K0WLX0</accession>
<dbReference type="AlphaFoldDB" id="A0A8K0WLX0"/>
<keyword evidence="3" id="KW-1185">Reference proteome</keyword>
<keyword evidence="1" id="KW-0732">Signal</keyword>
<comment type="caution">
    <text evidence="2">The sequence shown here is derived from an EMBL/GenBank/DDBJ whole genome shotgun (WGS) entry which is preliminary data.</text>
</comment>
<proteinExistence type="predicted"/>
<sequence>MRSLNLIQWAAYGALLQGATAAVVQNTKSEDKRQAKKCSSDNCGRAVTGLARGPAVYSSHLADCAAFMQCTVTPVDVTIISTVTQTLDPVTETSITQLTQMVTLTETVTRGAAKRTVEPEVTSSPVTNCPTVVPTYASACSGTVRYASACDCAGYTRDFTTIEAATVVVKATVTETPAKVVVPATETVTATTINTVVAEPPLKYVEGPFRIGIEGGAMNGKGIGSISLGHEGWDRISLYVRDRDEFLDSTWIMNTEGVMNESGRYDVKLRPGEYGGEIGTLYSYENEDWKNDQTWSKLTWSVYRIEGSTRQYIKPDGPKNIVQACNGGSYWYGNWFVWVGSRLESGCVELRLRVDPGPQR</sequence>
<reference evidence="2" key="1">
    <citation type="journal article" date="2021" name="Nat. Commun.">
        <title>Genetic determinants of endophytism in the Arabidopsis root mycobiome.</title>
        <authorList>
            <person name="Mesny F."/>
            <person name="Miyauchi S."/>
            <person name="Thiergart T."/>
            <person name="Pickel B."/>
            <person name="Atanasova L."/>
            <person name="Karlsson M."/>
            <person name="Huettel B."/>
            <person name="Barry K.W."/>
            <person name="Haridas S."/>
            <person name="Chen C."/>
            <person name="Bauer D."/>
            <person name="Andreopoulos W."/>
            <person name="Pangilinan J."/>
            <person name="LaButti K."/>
            <person name="Riley R."/>
            <person name="Lipzen A."/>
            <person name="Clum A."/>
            <person name="Drula E."/>
            <person name="Henrissat B."/>
            <person name="Kohler A."/>
            <person name="Grigoriev I.V."/>
            <person name="Martin F.M."/>
            <person name="Hacquard S."/>
        </authorList>
    </citation>
    <scope>NUCLEOTIDE SEQUENCE</scope>
    <source>
        <strain evidence="2">MPI-CAGE-CH-0235</strain>
    </source>
</reference>
<protein>
    <submittedName>
        <fullName evidence="2">Uncharacterized protein</fullName>
    </submittedName>
</protein>
<evidence type="ECO:0000256" key="1">
    <source>
        <dbReference type="SAM" id="SignalP"/>
    </source>
</evidence>
<feature type="chain" id="PRO_5035476706" evidence="1">
    <location>
        <begin position="22"/>
        <end position="360"/>
    </location>
</feature>
<dbReference type="OrthoDB" id="5596743at2759"/>
<gene>
    <name evidence="2" type="ORF">B0I35DRAFT_413331</name>
</gene>
<organism evidence="2 3">
    <name type="scientific">Stachybotrys elegans</name>
    <dbReference type="NCBI Taxonomy" id="80388"/>
    <lineage>
        <taxon>Eukaryota</taxon>
        <taxon>Fungi</taxon>
        <taxon>Dikarya</taxon>
        <taxon>Ascomycota</taxon>
        <taxon>Pezizomycotina</taxon>
        <taxon>Sordariomycetes</taxon>
        <taxon>Hypocreomycetidae</taxon>
        <taxon>Hypocreales</taxon>
        <taxon>Stachybotryaceae</taxon>
        <taxon>Stachybotrys</taxon>
    </lineage>
</organism>
<evidence type="ECO:0000313" key="3">
    <source>
        <dbReference type="Proteomes" id="UP000813444"/>
    </source>
</evidence>
<dbReference type="Proteomes" id="UP000813444">
    <property type="component" value="Unassembled WGS sequence"/>
</dbReference>
<name>A0A8K0WLX0_9HYPO</name>
<feature type="signal peptide" evidence="1">
    <location>
        <begin position="1"/>
        <end position="21"/>
    </location>
</feature>
<evidence type="ECO:0000313" key="2">
    <source>
        <dbReference type="EMBL" id="KAH7307956.1"/>
    </source>
</evidence>